<dbReference type="PANTHER" id="PTHR38600">
    <property type="entry name" value="TRANSCRIPTIONAL REGULATORY PROTEIN"/>
    <property type="match status" value="1"/>
</dbReference>
<gene>
    <name evidence="2" type="ORF">SAMN05421823_104285</name>
</gene>
<dbReference type="SUPFAM" id="SSF46785">
    <property type="entry name" value="Winged helix' DNA-binding domain"/>
    <property type="match status" value="1"/>
</dbReference>
<evidence type="ECO:0000259" key="1">
    <source>
        <dbReference type="PROSITE" id="PS50987"/>
    </source>
</evidence>
<dbReference type="InterPro" id="IPR036388">
    <property type="entry name" value="WH-like_DNA-bd_sf"/>
</dbReference>
<dbReference type="Proteomes" id="UP000198510">
    <property type="component" value="Unassembled WGS sequence"/>
</dbReference>
<keyword evidence="3" id="KW-1185">Reference proteome</keyword>
<feature type="domain" description="HTH arsR-type" evidence="1">
    <location>
        <begin position="1"/>
        <end position="88"/>
    </location>
</feature>
<dbReference type="PRINTS" id="PR00778">
    <property type="entry name" value="HTHARSR"/>
</dbReference>
<dbReference type="CDD" id="cd00090">
    <property type="entry name" value="HTH_ARSR"/>
    <property type="match status" value="1"/>
</dbReference>
<sequence>MKRDSFQAIADPTRRAILELLTQAPMTPNALAEHFATSRQAISKHLQLLKACGVIEPYKTGREMHYQLNAHAMQEIDRWLIPFRKRWATRFHQLDQLLPHINPNPHEK</sequence>
<dbReference type="PROSITE" id="PS50987">
    <property type="entry name" value="HTH_ARSR_2"/>
    <property type="match status" value="1"/>
</dbReference>
<organism evidence="2 3">
    <name type="scientific">Catalinimonas alkaloidigena</name>
    <dbReference type="NCBI Taxonomy" id="1075417"/>
    <lineage>
        <taxon>Bacteria</taxon>
        <taxon>Pseudomonadati</taxon>
        <taxon>Bacteroidota</taxon>
        <taxon>Cytophagia</taxon>
        <taxon>Cytophagales</taxon>
        <taxon>Catalimonadaceae</taxon>
        <taxon>Catalinimonas</taxon>
    </lineage>
</organism>
<dbReference type="SMART" id="SM00418">
    <property type="entry name" value="HTH_ARSR"/>
    <property type="match status" value="1"/>
</dbReference>
<protein>
    <submittedName>
        <fullName evidence="2">DNA-binding transcriptional regulator, ArsR family</fullName>
    </submittedName>
</protein>
<dbReference type="GO" id="GO:0003677">
    <property type="term" value="F:DNA binding"/>
    <property type="evidence" value="ECO:0007669"/>
    <property type="project" value="UniProtKB-KW"/>
</dbReference>
<dbReference type="Pfam" id="PF12840">
    <property type="entry name" value="HTH_20"/>
    <property type="match status" value="1"/>
</dbReference>
<dbReference type="OrthoDB" id="9799175at2"/>
<dbReference type="PANTHER" id="PTHR38600:SF2">
    <property type="entry name" value="SLL0088 PROTEIN"/>
    <property type="match status" value="1"/>
</dbReference>
<name>A0A1G9H168_9BACT</name>
<dbReference type="Gene3D" id="1.10.10.10">
    <property type="entry name" value="Winged helix-like DNA-binding domain superfamily/Winged helix DNA-binding domain"/>
    <property type="match status" value="1"/>
</dbReference>
<dbReference type="InterPro" id="IPR036390">
    <property type="entry name" value="WH_DNA-bd_sf"/>
</dbReference>
<reference evidence="2 3" key="1">
    <citation type="submission" date="2016-10" db="EMBL/GenBank/DDBJ databases">
        <authorList>
            <person name="de Groot N.N."/>
        </authorList>
    </citation>
    <scope>NUCLEOTIDE SEQUENCE [LARGE SCALE GENOMIC DNA]</scope>
    <source>
        <strain evidence="2 3">DSM 25186</strain>
    </source>
</reference>
<dbReference type="EMBL" id="FNFO01000004">
    <property type="protein sequence ID" value="SDL06680.1"/>
    <property type="molecule type" value="Genomic_DNA"/>
</dbReference>
<evidence type="ECO:0000313" key="3">
    <source>
        <dbReference type="Proteomes" id="UP000198510"/>
    </source>
</evidence>
<dbReference type="InterPro" id="IPR001845">
    <property type="entry name" value="HTH_ArsR_DNA-bd_dom"/>
</dbReference>
<proteinExistence type="predicted"/>
<dbReference type="GO" id="GO:0003700">
    <property type="term" value="F:DNA-binding transcription factor activity"/>
    <property type="evidence" value="ECO:0007669"/>
    <property type="project" value="InterPro"/>
</dbReference>
<dbReference type="RefSeq" id="WP_089682259.1">
    <property type="nucleotide sequence ID" value="NZ_FNFO01000004.1"/>
</dbReference>
<dbReference type="InterPro" id="IPR011991">
    <property type="entry name" value="ArsR-like_HTH"/>
</dbReference>
<evidence type="ECO:0000313" key="2">
    <source>
        <dbReference type="EMBL" id="SDL06680.1"/>
    </source>
</evidence>
<accession>A0A1G9H168</accession>
<keyword evidence="2" id="KW-0238">DNA-binding</keyword>
<dbReference type="STRING" id="1075417.SAMN05421823_104285"/>
<dbReference type="AlphaFoldDB" id="A0A1G9H168"/>
<dbReference type="NCBIfam" id="NF033788">
    <property type="entry name" value="HTH_metalloreg"/>
    <property type="match status" value="1"/>
</dbReference>